<dbReference type="AlphaFoldDB" id="A0A246IUB9"/>
<comment type="caution">
    <text evidence="1">The sequence shown here is derived from an EMBL/GenBank/DDBJ whole genome shotgun (WGS) entry which is preliminary data.</text>
</comment>
<evidence type="ECO:0000313" key="2">
    <source>
        <dbReference type="Proteomes" id="UP000197468"/>
    </source>
</evidence>
<sequence>MMNQATLLSHRDDGDWKDYHKLLRKFYQEVSDQRRTQYQQAYTAAFLTRHAVEGTVTKQKALDVARVRSNDGTRDFESTIVTPDLLAAVVLEVNSRFIAGHGAAFQTYQLREASGQLIHVSCKANQGFLVRQGKGSFNVGLNENGIINHLEASSYDNL</sequence>
<reference evidence="1 2" key="1">
    <citation type="journal article" date="2008" name="Int. J. Syst. Evol. Microbiol.">
        <title>Description of Roseateles aquatilis sp. nov. and Roseateles terrae sp. nov., in the class Betaproteobacteria, and emended description of the genus Roseateles.</title>
        <authorList>
            <person name="Gomila M."/>
            <person name="Bowien B."/>
            <person name="Falsen E."/>
            <person name="Moore E.R."/>
            <person name="Lalucat J."/>
        </authorList>
    </citation>
    <scope>NUCLEOTIDE SEQUENCE [LARGE SCALE GENOMIC DNA]</scope>
    <source>
        <strain evidence="1 2">CCUG 48205</strain>
    </source>
</reference>
<organism evidence="1 2">
    <name type="scientific">Roseateles aquatilis</name>
    <dbReference type="NCBI Taxonomy" id="431061"/>
    <lineage>
        <taxon>Bacteria</taxon>
        <taxon>Pseudomonadati</taxon>
        <taxon>Pseudomonadota</taxon>
        <taxon>Betaproteobacteria</taxon>
        <taxon>Burkholderiales</taxon>
        <taxon>Sphaerotilaceae</taxon>
        <taxon>Roseateles</taxon>
    </lineage>
</organism>
<dbReference type="Proteomes" id="UP000197468">
    <property type="component" value="Unassembled WGS sequence"/>
</dbReference>
<protein>
    <submittedName>
        <fullName evidence="1">Uncharacterized protein</fullName>
    </submittedName>
</protein>
<proteinExistence type="predicted"/>
<dbReference type="EMBL" id="NIOF01000019">
    <property type="protein sequence ID" value="OWQ83815.1"/>
    <property type="molecule type" value="Genomic_DNA"/>
</dbReference>
<keyword evidence="2" id="KW-1185">Reference proteome</keyword>
<name>A0A246IUB9_9BURK</name>
<accession>A0A246IUB9</accession>
<gene>
    <name evidence="1" type="ORF">CDN99_25455</name>
</gene>
<evidence type="ECO:0000313" key="1">
    <source>
        <dbReference type="EMBL" id="OWQ83815.1"/>
    </source>
</evidence>